<accession>A0A2W7CCW8</accession>
<sequence length="124" mass="13711">MSLALAGQFTSKFSGGHHDTKVMNLGRPLPEPTPGIGRQRRRRDTGKSHDTLLLYTRRQSHRARFDGLFSYGFDPQEEAKLFISRIPDAGTVVHVKVPYHPRRCNRLAADDDSSGPTAAAGVLV</sequence>
<dbReference type="AlphaFoldDB" id="A0A2W7CCW8"/>
<dbReference type="Proteomes" id="UP000248616">
    <property type="component" value="Unassembled WGS sequence"/>
</dbReference>
<evidence type="ECO:0000256" key="1">
    <source>
        <dbReference type="SAM" id="MobiDB-lite"/>
    </source>
</evidence>
<reference evidence="3" key="1">
    <citation type="submission" date="2017-03" db="EMBL/GenBank/DDBJ databases">
        <authorList>
            <person name="Safronova V.I."/>
            <person name="Sazanova A.L."/>
            <person name="Chirak E.R."/>
        </authorList>
    </citation>
    <scope>NUCLEOTIDE SEQUENCE [LARGE SCALE GENOMIC DNA]</scope>
    <source>
        <strain evidence="3">Ach-343</strain>
    </source>
</reference>
<name>A0A2W7CCW8_9HYPH</name>
<feature type="region of interest" description="Disordered" evidence="1">
    <location>
        <begin position="16"/>
        <end position="49"/>
    </location>
</feature>
<organism evidence="2 3">
    <name type="scientific">Mesorhizobium kowhaii</name>
    <dbReference type="NCBI Taxonomy" id="1300272"/>
    <lineage>
        <taxon>Bacteria</taxon>
        <taxon>Pseudomonadati</taxon>
        <taxon>Pseudomonadota</taxon>
        <taxon>Alphaproteobacteria</taxon>
        <taxon>Hyphomicrobiales</taxon>
        <taxon>Phyllobacteriaceae</taxon>
        <taxon>Mesorhizobium</taxon>
    </lineage>
</organism>
<evidence type="ECO:0000313" key="2">
    <source>
        <dbReference type="EMBL" id="PZV40121.1"/>
    </source>
</evidence>
<protein>
    <submittedName>
        <fullName evidence="2">Uncharacterized protein</fullName>
    </submittedName>
</protein>
<evidence type="ECO:0000313" key="3">
    <source>
        <dbReference type="Proteomes" id="UP000248616"/>
    </source>
</evidence>
<dbReference type="EMBL" id="MZXV01000012">
    <property type="protein sequence ID" value="PZV40121.1"/>
    <property type="molecule type" value="Genomic_DNA"/>
</dbReference>
<comment type="caution">
    <text evidence="2">The sequence shown here is derived from an EMBL/GenBank/DDBJ whole genome shotgun (WGS) entry which is preliminary data.</text>
</comment>
<gene>
    <name evidence="2" type="ORF">B5V02_02315</name>
</gene>
<proteinExistence type="predicted"/>
<keyword evidence="3" id="KW-1185">Reference proteome</keyword>